<reference evidence="1 2" key="1">
    <citation type="submission" date="2022-05" db="EMBL/GenBank/DDBJ databases">
        <title>Flavobacterium sp., isolated from activated sludge.</title>
        <authorList>
            <person name="Ran Q."/>
        </authorList>
    </citation>
    <scope>NUCLEOTIDE SEQUENCE [LARGE SCALE GENOMIC DNA]</scope>
    <source>
        <strain evidence="1 2">HXWNR70</strain>
    </source>
</reference>
<evidence type="ECO:0000313" key="1">
    <source>
        <dbReference type="EMBL" id="MCL9808393.1"/>
    </source>
</evidence>
<proteinExistence type="predicted"/>
<keyword evidence="2" id="KW-1185">Reference proteome</keyword>
<evidence type="ECO:0000313" key="2">
    <source>
        <dbReference type="Proteomes" id="UP001317191"/>
    </source>
</evidence>
<dbReference type="RefSeq" id="WP_250591513.1">
    <property type="nucleotide sequence ID" value="NZ_JAMLJM010000002.1"/>
</dbReference>
<dbReference type="EMBL" id="JAMLJM010000002">
    <property type="protein sequence ID" value="MCL9808393.1"/>
    <property type="molecule type" value="Genomic_DNA"/>
</dbReference>
<dbReference type="Proteomes" id="UP001317191">
    <property type="component" value="Unassembled WGS sequence"/>
</dbReference>
<protein>
    <submittedName>
        <fullName evidence="1">Uncharacterized protein</fullName>
    </submittedName>
</protein>
<accession>A0ABT0TND5</accession>
<gene>
    <name evidence="1" type="ORF">NAT50_03380</name>
</gene>
<dbReference type="Gene3D" id="3.40.470.10">
    <property type="entry name" value="Uracil-DNA glycosylase-like domain"/>
    <property type="match status" value="1"/>
</dbReference>
<organism evidence="1 2">
    <name type="scientific">Flavobacterium luminosum</name>
    <dbReference type="NCBI Taxonomy" id="2949086"/>
    <lineage>
        <taxon>Bacteria</taxon>
        <taxon>Pseudomonadati</taxon>
        <taxon>Bacteroidota</taxon>
        <taxon>Flavobacteriia</taxon>
        <taxon>Flavobacteriales</taxon>
        <taxon>Flavobacteriaceae</taxon>
        <taxon>Flavobacterium</taxon>
    </lineage>
</organism>
<dbReference type="InterPro" id="IPR036895">
    <property type="entry name" value="Uracil-DNA_glycosylase-like_sf"/>
</dbReference>
<sequence>MPVEHKFLNHNWENGFWTENAILKTEKYEPEVLFLGTFNHGFEWNTSDFFYGRGMYMWTIMSNLFIHNENHLIQRRSTNNNVPSLDQIFEICKKGKIVFADLIKGTKDGIQTIVNQNQKCVIVQKDDNRYCWHDYKDNSILDLMNFGFLDDNVEEIINYINNNQSIKFVYCTFKSGELFLEMIEKIRRSIRPDVSIGHIFTPTGNGFGKNLQIPFNERAWSISHCWVMNNLGNDVFINKEGYSHLNHDWLRSCGVNPLNF</sequence>
<comment type="caution">
    <text evidence="1">The sequence shown here is derived from an EMBL/GenBank/DDBJ whole genome shotgun (WGS) entry which is preliminary data.</text>
</comment>
<name>A0ABT0TND5_9FLAO</name>